<dbReference type="RefSeq" id="WP_123229174.1">
    <property type="nucleotide sequence ID" value="NZ_RJSE01000009.1"/>
</dbReference>
<dbReference type="SUPFAM" id="SSF55961">
    <property type="entry name" value="Bet v1-like"/>
    <property type="match status" value="1"/>
</dbReference>
<dbReference type="InterPro" id="IPR019587">
    <property type="entry name" value="Polyketide_cyclase/dehydratase"/>
</dbReference>
<evidence type="ECO:0000313" key="2">
    <source>
        <dbReference type="Proteomes" id="UP000267128"/>
    </source>
</evidence>
<proteinExistence type="predicted"/>
<dbReference type="Proteomes" id="UP000267128">
    <property type="component" value="Unassembled WGS sequence"/>
</dbReference>
<dbReference type="Gene3D" id="3.30.530.20">
    <property type="match status" value="1"/>
</dbReference>
<dbReference type="AlphaFoldDB" id="A0A3N0CAB6"/>
<evidence type="ECO:0000313" key="1">
    <source>
        <dbReference type="EMBL" id="RNL60422.1"/>
    </source>
</evidence>
<keyword evidence="2" id="KW-1185">Reference proteome</keyword>
<gene>
    <name evidence="1" type="ORF">EFK50_18985</name>
</gene>
<sequence length="156" mass="16944">MVAPYLLSSSTVVPASLEAAYDGVMNAPLEELFPHRAGVIPPIKECTGQEGPWATVGQTRTVVLADGTSNLETLKKAERPGVYQYRLTDFTGPMKALVAAVDGQFSYVPEGDGTRVTWSWSITPKNAVARLALPVVGTFWRQYAAKMWPLYAARLA</sequence>
<dbReference type="OrthoDB" id="4724764at2"/>
<dbReference type="Pfam" id="PF10604">
    <property type="entry name" value="Polyketide_cyc2"/>
    <property type="match status" value="1"/>
</dbReference>
<dbReference type="EMBL" id="RJSE01000009">
    <property type="protein sequence ID" value="RNL60422.1"/>
    <property type="molecule type" value="Genomic_DNA"/>
</dbReference>
<organism evidence="1 2">
    <name type="scientific">Nocardioides marmoriginsengisoli</name>
    <dbReference type="NCBI Taxonomy" id="661483"/>
    <lineage>
        <taxon>Bacteria</taxon>
        <taxon>Bacillati</taxon>
        <taxon>Actinomycetota</taxon>
        <taxon>Actinomycetes</taxon>
        <taxon>Propionibacteriales</taxon>
        <taxon>Nocardioidaceae</taxon>
        <taxon>Nocardioides</taxon>
    </lineage>
</organism>
<protein>
    <submittedName>
        <fullName evidence="1">SRPBCC family protein</fullName>
    </submittedName>
</protein>
<accession>A0A3N0CAB6</accession>
<dbReference type="InterPro" id="IPR023393">
    <property type="entry name" value="START-like_dom_sf"/>
</dbReference>
<reference evidence="1 2" key="1">
    <citation type="submission" date="2018-11" db="EMBL/GenBank/DDBJ databases">
        <authorList>
            <person name="Li F."/>
        </authorList>
    </citation>
    <scope>NUCLEOTIDE SEQUENCE [LARGE SCALE GENOMIC DNA]</scope>
    <source>
        <strain evidence="1 2">Gsoil 097</strain>
    </source>
</reference>
<name>A0A3N0CAB6_9ACTN</name>
<comment type="caution">
    <text evidence="1">The sequence shown here is derived from an EMBL/GenBank/DDBJ whole genome shotgun (WGS) entry which is preliminary data.</text>
</comment>